<accession>A0AAV5U9H8</accession>
<dbReference type="AlphaFoldDB" id="A0AAV5U9H8"/>
<feature type="region of interest" description="Disordered" evidence="1">
    <location>
        <begin position="87"/>
        <end position="121"/>
    </location>
</feature>
<comment type="caution">
    <text evidence="3">The sequence shown here is derived from an EMBL/GenBank/DDBJ whole genome shotgun (WGS) entry which is preliminary data.</text>
</comment>
<evidence type="ECO:0000256" key="1">
    <source>
        <dbReference type="SAM" id="MobiDB-lite"/>
    </source>
</evidence>
<reference evidence="3" key="1">
    <citation type="submission" date="2023-10" db="EMBL/GenBank/DDBJ databases">
        <title>Genome assembly of Pristionchus species.</title>
        <authorList>
            <person name="Yoshida K."/>
            <person name="Sommer R.J."/>
        </authorList>
    </citation>
    <scope>NUCLEOTIDE SEQUENCE</scope>
    <source>
        <strain evidence="3">RS0144</strain>
    </source>
</reference>
<sequence>TALIVALAAVAAMAGSHEEFTAEMKAELDAKISALTPEAQTAAKTIKGYFEANEGNKEDAMGQTKTFMATLPESIVAEIKSIMPEKEKAELAAGAAPSRARRQAEPAATDAPSPAVEAPEQ</sequence>
<feature type="signal peptide" evidence="2">
    <location>
        <begin position="1"/>
        <end position="16"/>
    </location>
</feature>
<organism evidence="3 4">
    <name type="scientific">Pristionchus entomophagus</name>
    <dbReference type="NCBI Taxonomy" id="358040"/>
    <lineage>
        <taxon>Eukaryota</taxon>
        <taxon>Metazoa</taxon>
        <taxon>Ecdysozoa</taxon>
        <taxon>Nematoda</taxon>
        <taxon>Chromadorea</taxon>
        <taxon>Rhabditida</taxon>
        <taxon>Rhabditina</taxon>
        <taxon>Diplogasteromorpha</taxon>
        <taxon>Diplogasteroidea</taxon>
        <taxon>Neodiplogasteridae</taxon>
        <taxon>Pristionchus</taxon>
    </lineage>
</organism>
<evidence type="ECO:0008006" key="5">
    <source>
        <dbReference type="Google" id="ProtNLM"/>
    </source>
</evidence>
<feature type="non-terminal residue" evidence="3">
    <location>
        <position position="1"/>
    </location>
</feature>
<protein>
    <recommendedName>
        <fullName evidence="5">SXP/RAL-2 family protein Ani s 5-like cation-binding domain-containing protein</fullName>
    </recommendedName>
</protein>
<keyword evidence="2" id="KW-0732">Signal</keyword>
<feature type="chain" id="PRO_5043663645" description="SXP/RAL-2 family protein Ani s 5-like cation-binding domain-containing protein" evidence="2">
    <location>
        <begin position="17"/>
        <end position="121"/>
    </location>
</feature>
<dbReference type="EMBL" id="BTSX01000006">
    <property type="protein sequence ID" value="GMT03318.1"/>
    <property type="molecule type" value="Genomic_DNA"/>
</dbReference>
<name>A0AAV5U9H8_9BILA</name>
<dbReference type="Proteomes" id="UP001432027">
    <property type="component" value="Unassembled WGS sequence"/>
</dbReference>
<evidence type="ECO:0000313" key="4">
    <source>
        <dbReference type="Proteomes" id="UP001432027"/>
    </source>
</evidence>
<evidence type="ECO:0000256" key="2">
    <source>
        <dbReference type="SAM" id="SignalP"/>
    </source>
</evidence>
<proteinExistence type="predicted"/>
<keyword evidence="4" id="KW-1185">Reference proteome</keyword>
<evidence type="ECO:0000313" key="3">
    <source>
        <dbReference type="EMBL" id="GMT03318.1"/>
    </source>
</evidence>
<gene>
    <name evidence="3" type="ORF">PENTCL1PPCAC_25492</name>
</gene>